<dbReference type="Proteomes" id="UP000326912">
    <property type="component" value="Unassembled WGS sequence"/>
</dbReference>
<comment type="caution">
    <text evidence="4">The sequence shown here is derived from an EMBL/GenBank/DDBJ whole genome shotgun (WGS) entry which is preliminary data.</text>
</comment>
<gene>
    <name evidence="4" type="ORF">KDW_30640</name>
</gene>
<evidence type="ECO:0000256" key="1">
    <source>
        <dbReference type="SAM" id="MobiDB-lite"/>
    </source>
</evidence>
<keyword evidence="2" id="KW-0472">Membrane</keyword>
<feature type="transmembrane region" description="Helical" evidence="2">
    <location>
        <begin position="534"/>
        <end position="556"/>
    </location>
</feature>
<feature type="transmembrane region" description="Helical" evidence="2">
    <location>
        <begin position="577"/>
        <end position="594"/>
    </location>
</feature>
<feature type="transmembrane region" description="Helical" evidence="2">
    <location>
        <begin position="690"/>
        <end position="710"/>
    </location>
</feature>
<name>A0A5J4KP23_9CHLR</name>
<feature type="domain" description="NACHT" evidence="3">
    <location>
        <begin position="136"/>
        <end position="225"/>
    </location>
</feature>
<dbReference type="InterPro" id="IPR007111">
    <property type="entry name" value="NACHT_NTPase"/>
</dbReference>
<feature type="transmembrane region" description="Helical" evidence="2">
    <location>
        <begin position="404"/>
        <end position="423"/>
    </location>
</feature>
<proteinExistence type="predicted"/>
<keyword evidence="5" id="KW-1185">Reference proteome</keyword>
<evidence type="ECO:0000259" key="3">
    <source>
        <dbReference type="PROSITE" id="PS50837"/>
    </source>
</evidence>
<evidence type="ECO:0000313" key="4">
    <source>
        <dbReference type="EMBL" id="GER88902.1"/>
    </source>
</evidence>
<dbReference type="InterPro" id="IPR027417">
    <property type="entry name" value="P-loop_NTPase"/>
</dbReference>
<dbReference type="AlphaFoldDB" id="A0A5J4KP23"/>
<protein>
    <recommendedName>
        <fullName evidence="3">NACHT domain-containing protein</fullName>
    </recommendedName>
</protein>
<keyword evidence="2" id="KW-0812">Transmembrane</keyword>
<feature type="transmembrane region" description="Helical" evidence="2">
    <location>
        <begin position="606"/>
        <end position="629"/>
    </location>
</feature>
<dbReference type="PROSITE" id="PS50837">
    <property type="entry name" value="NACHT"/>
    <property type="match status" value="1"/>
</dbReference>
<sequence length="864" mass="95484">MPWEELAVFTSVLDEAEDEDRTDEYSLTPEMETDSPTPTSEATPLPIVDEQADWDQEPVTVPRDINRYRILQRIRSRWIFGVLKPLSATPLIPLRFQQRPDATANPWRTSHDFSQKMTFSYPEGTQIIDVFDEASGELLILGEAGSGKSTLLLKLTQSLVKRALNDDQLPIPIIFNLPSWAQKRAPLIDWLIEELNLKYQVPVALARTLVTNDQVFPLLDGLDEVDLPVRPACVEAINAYRQEHGLVPLVVCCRSADYNALPEGLVLGNAIVVQPLTHQQIDDYVSRSGEDLAAMRVALQADEDLQEMASTPLMLSILAYSYGDMTPEEAQELHSSRAIVLDQYIERLLRRETRQHYPPEQIKPWLSWLAWQMRKHNQTEFYIERMQPDWLGNSPQLHGYQRTVIRFITVLQCIVLGALAAWLKGGLKNGVVGSGNGILGLFGGGEGNTMMGWMAPGIGGGSQGGASLIIILSIVIWLVTILVGSPSIPTLTPQAIRYGLFSGLRAGFKLGGVISIIGIPFFSIVGGIQHGISYGLGIGFFLGILMGLLRGMGAGLRYEEQQKEPVPAKKASFTDRVIDGLTFGVFGALSFMVVEELLQVSQQSTLIYSCIVFLFFFAAYGFGGGTNLFPALAQTIKPAETVLWSWSHMFGDMKENSKKSVLVALVTGICVSVVIASVTSLFFFNVRYGIRYGLVFGTISGLIVGIAAFLTSMLQSGWSSTILPPEKHTKPNEGILRSGRNALIGACFFAPIGGVASGLACGIGFGLIGRLPAWPVMGMAFAVMLAIMFFVIFVIAHGGIAWIEHYTLRWYFWRAGFMPLRFVRFLETVQADALVRKVGGGYMFTHRLIQEHFARLYERQDDPS</sequence>
<evidence type="ECO:0000313" key="5">
    <source>
        <dbReference type="Proteomes" id="UP000326912"/>
    </source>
</evidence>
<dbReference type="Gene3D" id="3.40.50.300">
    <property type="entry name" value="P-loop containing nucleotide triphosphate hydrolases"/>
    <property type="match status" value="1"/>
</dbReference>
<feature type="transmembrane region" description="Helical" evidence="2">
    <location>
        <begin position="780"/>
        <end position="803"/>
    </location>
</feature>
<feature type="transmembrane region" description="Helical" evidence="2">
    <location>
        <begin position="742"/>
        <end position="768"/>
    </location>
</feature>
<accession>A0A5J4KP23</accession>
<feature type="transmembrane region" description="Helical" evidence="2">
    <location>
        <begin position="464"/>
        <end position="485"/>
    </location>
</feature>
<feature type="transmembrane region" description="Helical" evidence="2">
    <location>
        <begin position="506"/>
        <end position="528"/>
    </location>
</feature>
<dbReference type="SUPFAM" id="SSF52540">
    <property type="entry name" value="P-loop containing nucleoside triphosphate hydrolases"/>
    <property type="match status" value="1"/>
</dbReference>
<evidence type="ECO:0000256" key="2">
    <source>
        <dbReference type="SAM" id="Phobius"/>
    </source>
</evidence>
<organism evidence="4 5">
    <name type="scientific">Dictyobacter vulcani</name>
    <dbReference type="NCBI Taxonomy" id="2607529"/>
    <lineage>
        <taxon>Bacteria</taxon>
        <taxon>Bacillati</taxon>
        <taxon>Chloroflexota</taxon>
        <taxon>Ktedonobacteria</taxon>
        <taxon>Ktedonobacterales</taxon>
        <taxon>Dictyobacteraceae</taxon>
        <taxon>Dictyobacter</taxon>
    </lineage>
</organism>
<feature type="transmembrane region" description="Helical" evidence="2">
    <location>
        <begin position="661"/>
        <end position="684"/>
    </location>
</feature>
<feature type="region of interest" description="Disordered" evidence="1">
    <location>
        <begin position="10"/>
        <end position="44"/>
    </location>
</feature>
<keyword evidence="2" id="KW-1133">Transmembrane helix</keyword>
<dbReference type="EMBL" id="BKZW01000001">
    <property type="protein sequence ID" value="GER88902.1"/>
    <property type="molecule type" value="Genomic_DNA"/>
</dbReference>
<reference evidence="4 5" key="1">
    <citation type="submission" date="2019-10" db="EMBL/GenBank/DDBJ databases">
        <title>Dictyobacter vulcani sp. nov., within the class Ktedonobacteria, isolated from soil of volcanic Mt. Zao.</title>
        <authorList>
            <person name="Zheng Y."/>
            <person name="Wang C.M."/>
            <person name="Sakai Y."/>
            <person name="Abe K."/>
            <person name="Yokota A."/>
            <person name="Yabe S."/>
        </authorList>
    </citation>
    <scope>NUCLEOTIDE SEQUENCE [LARGE SCALE GENOMIC DNA]</scope>
    <source>
        <strain evidence="4 5">W12</strain>
    </source>
</reference>
<dbReference type="Pfam" id="PF05729">
    <property type="entry name" value="NACHT"/>
    <property type="match status" value="1"/>
</dbReference>